<protein>
    <submittedName>
        <fullName evidence="4">LuxR family transcriptional regulator</fullName>
    </submittedName>
</protein>
<dbReference type="CDD" id="cd06170">
    <property type="entry name" value="LuxR_C_like"/>
    <property type="match status" value="1"/>
</dbReference>
<keyword evidence="3" id="KW-0804">Transcription</keyword>
<dbReference type="GO" id="GO:0003677">
    <property type="term" value="F:DNA binding"/>
    <property type="evidence" value="ECO:0007669"/>
    <property type="project" value="UniProtKB-KW"/>
</dbReference>
<organism evidence="4">
    <name type="scientific">Faucicola osloensis</name>
    <name type="common">Moraxella osloensis</name>
    <dbReference type="NCBI Taxonomy" id="34062"/>
    <lineage>
        <taxon>Bacteria</taxon>
        <taxon>Pseudomonadati</taxon>
        <taxon>Pseudomonadota</taxon>
        <taxon>Gammaproteobacteria</taxon>
        <taxon>Moraxellales</taxon>
        <taxon>Moraxellaceae</taxon>
        <taxon>Faucicola</taxon>
    </lineage>
</organism>
<name>A0A1B8PSY5_FAUOS</name>
<dbReference type="GO" id="GO:0006355">
    <property type="term" value="P:regulation of DNA-templated transcription"/>
    <property type="evidence" value="ECO:0007669"/>
    <property type="project" value="InterPro"/>
</dbReference>
<dbReference type="Gene3D" id="3.30.450.20">
    <property type="entry name" value="PAS domain"/>
    <property type="match status" value="1"/>
</dbReference>
<dbReference type="Pfam" id="PF13426">
    <property type="entry name" value="PAS_9"/>
    <property type="match status" value="1"/>
</dbReference>
<dbReference type="PROSITE" id="PS50043">
    <property type="entry name" value="HTH_LUXR_2"/>
    <property type="match status" value="1"/>
</dbReference>
<dbReference type="PANTHER" id="PTHR44688">
    <property type="entry name" value="DNA-BINDING TRANSCRIPTIONAL ACTIVATOR DEVR_DOSR"/>
    <property type="match status" value="1"/>
</dbReference>
<dbReference type="Pfam" id="PF00196">
    <property type="entry name" value="GerE"/>
    <property type="match status" value="1"/>
</dbReference>
<dbReference type="EMBL" id="CP024176">
    <property type="protein sequence ID" value="ATQ83183.1"/>
    <property type="molecule type" value="Genomic_DNA"/>
</dbReference>
<dbReference type="PANTHER" id="PTHR44688:SF16">
    <property type="entry name" value="DNA-BINDING TRANSCRIPTIONAL ACTIVATOR DEVR_DOSR"/>
    <property type="match status" value="1"/>
</dbReference>
<dbReference type="PRINTS" id="PR00038">
    <property type="entry name" value="HTHLUXR"/>
</dbReference>
<dbReference type="InterPro" id="IPR000792">
    <property type="entry name" value="Tscrpt_reg_LuxR_C"/>
</dbReference>
<evidence type="ECO:0000313" key="4">
    <source>
        <dbReference type="EMBL" id="ATQ83183.1"/>
    </source>
</evidence>
<dbReference type="InterPro" id="IPR000014">
    <property type="entry name" value="PAS"/>
</dbReference>
<evidence type="ECO:0000256" key="3">
    <source>
        <dbReference type="ARBA" id="ARBA00023163"/>
    </source>
</evidence>
<dbReference type="SMART" id="SM00421">
    <property type="entry name" value="HTH_LUXR"/>
    <property type="match status" value="1"/>
</dbReference>
<dbReference type="SUPFAM" id="SSF55785">
    <property type="entry name" value="PYP-like sensor domain (PAS domain)"/>
    <property type="match status" value="1"/>
</dbReference>
<dbReference type="CDD" id="cd00130">
    <property type="entry name" value="PAS"/>
    <property type="match status" value="1"/>
</dbReference>
<keyword evidence="1" id="KW-0805">Transcription regulation</keyword>
<dbReference type="InterPro" id="IPR016032">
    <property type="entry name" value="Sig_transdc_resp-reg_C-effctor"/>
</dbReference>
<evidence type="ECO:0000256" key="1">
    <source>
        <dbReference type="ARBA" id="ARBA00023015"/>
    </source>
</evidence>
<dbReference type="InterPro" id="IPR035965">
    <property type="entry name" value="PAS-like_dom_sf"/>
</dbReference>
<dbReference type="SUPFAM" id="SSF46894">
    <property type="entry name" value="C-terminal effector domain of the bipartite response regulators"/>
    <property type="match status" value="1"/>
</dbReference>
<dbReference type="NCBIfam" id="TIGR00229">
    <property type="entry name" value="sensory_box"/>
    <property type="match status" value="1"/>
</dbReference>
<dbReference type="AlphaFoldDB" id="A0A1B8PSY5"/>
<dbReference type="Gene3D" id="1.10.10.10">
    <property type="entry name" value="Winged helix-like DNA-binding domain superfamily/Winged helix DNA-binding domain"/>
    <property type="match status" value="1"/>
</dbReference>
<evidence type="ECO:0000256" key="2">
    <source>
        <dbReference type="ARBA" id="ARBA00023125"/>
    </source>
</evidence>
<reference evidence="4" key="1">
    <citation type="submission" date="2017-11" db="EMBL/GenBank/DDBJ databases">
        <title>Complete Genome Sequence from Moraxella oslensis YHS isolated from human skin.</title>
        <authorList>
            <person name="Lee K."/>
            <person name="Lim J.Y."/>
            <person name="Hwang I."/>
        </authorList>
    </citation>
    <scope>NUCLEOTIDE SEQUENCE</scope>
    <source>
        <strain evidence="4">YHS</strain>
    </source>
</reference>
<dbReference type="OrthoDB" id="9802186at2"/>
<proteinExistence type="predicted"/>
<dbReference type="InterPro" id="IPR036388">
    <property type="entry name" value="WH-like_DNA-bd_sf"/>
</dbReference>
<sequence>MENYALLAFKHAPTPIVVLSYRRIKALNDAFANLFGYAHDELLNQSMQKLFPSVEDFEKIGKEALTGLGLQTNMHYCDERFMRHKTGEIFWATTHGRTLTPDDPFKLAIWHFEKKPQVSSESQLTAREAQIAQYVVNGYTCKEIGKSLGLSPRTIEVHKANLMKKLGARSKGELASKIIVINPMAAAQQN</sequence>
<keyword evidence="2" id="KW-0238">DNA-binding</keyword>
<gene>
    <name evidence="4" type="ORF">YHS_04740</name>
</gene>
<accession>A0A1B8PSY5</accession>